<dbReference type="SMART" id="SM01149">
    <property type="entry name" value="DUF1237"/>
    <property type="match status" value="1"/>
</dbReference>
<dbReference type="Pfam" id="PF06824">
    <property type="entry name" value="Glyco_hydro_125"/>
    <property type="match status" value="1"/>
</dbReference>
<evidence type="ECO:0000313" key="3">
    <source>
        <dbReference type="Proteomes" id="UP000078397"/>
    </source>
</evidence>
<dbReference type="PIRSF" id="PIRSF028846">
    <property type="entry name" value="UCP028846"/>
    <property type="match status" value="1"/>
</dbReference>
<dbReference type="OrthoDB" id="7771656at2759"/>
<comment type="caution">
    <text evidence="2">The sequence shown here is derived from an EMBL/GenBank/DDBJ whole genome shotgun (WGS) entry which is preliminary data.</text>
</comment>
<dbReference type="PANTHER" id="PTHR31047">
    <property type="entry name" value="MEIOTICALLY UP-REGULATED GENE 157 PROTEIN"/>
    <property type="match status" value="1"/>
</dbReference>
<name>A0A179FC05_METCM</name>
<dbReference type="InterPro" id="IPR012341">
    <property type="entry name" value="6hp_glycosidase-like_sf"/>
</dbReference>
<evidence type="ECO:0000313" key="2">
    <source>
        <dbReference type="EMBL" id="OAQ62958.1"/>
    </source>
</evidence>
<dbReference type="PANTHER" id="PTHR31047:SF1">
    <property type="entry name" value="DUF1237 DOMAIN-CONTAINING PROTEIN"/>
    <property type="match status" value="1"/>
</dbReference>
<dbReference type="GO" id="GO:0003824">
    <property type="term" value="F:catalytic activity"/>
    <property type="evidence" value="ECO:0007669"/>
    <property type="project" value="UniProtKB-ARBA"/>
</dbReference>
<dbReference type="KEGG" id="pchm:VFPPC_14499"/>
<organism evidence="2 3">
    <name type="scientific">Pochonia chlamydosporia 170</name>
    <dbReference type="NCBI Taxonomy" id="1380566"/>
    <lineage>
        <taxon>Eukaryota</taxon>
        <taxon>Fungi</taxon>
        <taxon>Dikarya</taxon>
        <taxon>Ascomycota</taxon>
        <taxon>Pezizomycotina</taxon>
        <taxon>Sordariomycetes</taxon>
        <taxon>Hypocreomycetidae</taxon>
        <taxon>Hypocreales</taxon>
        <taxon>Clavicipitaceae</taxon>
        <taxon>Pochonia</taxon>
    </lineage>
</organism>
<keyword evidence="3" id="KW-1185">Reference proteome</keyword>
<evidence type="ECO:0000256" key="1">
    <source>
        <dbReference type="SAM" id="SignalP"/>
    </source>
</evidence>
<dbReference type="InterPro" id="IPR008928">
    <property type="entry name" value="6-hairpin_glycosidase_sf"/>
</dbReference>
<dbReference type="InterPro" id="IPR008313">
    <property type="entry name" value="GH125"/>
</dbReference>
<dbReference type="GO" id="GO:0005975">
    <property type="term" value="P:carbohydrate metabolic process"/>
    <property type="evidence" value="ECO:0007669"/>
    <property type="project" value="InterPro"/>
</dbReference>
<feature type="chain" id="PRO_5008101568" description="DUF1237 domain-containing protein" evidence="1">
    <location>
        <begin position="25"/>
        <end position="521"/>
    </location>
</feature>
<proteinExistence type="predicted"/>
<reference evidence="2 3" key="1">
    <citation type="journal article" date="2016" name="PLoS Pathog.">
        <title>Biosynthesis of antibiotic leucinostatins in bio-control fungus Purpureocillium lilacinum and their inhibition on phytophthora revealed by genome mining.</title>
        <authorList>
            <person name="Wang G."/>
            <person name="Liu Z."/>
            <person name="Lin R."/>
            <person name="Li E."/>
            <person name="Mao Z."/>
            <person name="Ling J."/>
            <person name="Yang Y."/>
            <person name="Yin W.B."/>
            <person name="Xie B."/>
        </authorList>
    </citation>
    <scope>NUCLEOTIDE SEQUENCE [LARGE SCALE GENOMIC DNA]</scope>
    <source>
        <strain evidence="2">170</strain>
    </source>
</reference>
<dbReference type="STRING" id="1380566.A0A179FC05"/>
<evidence type="ECO:0008006" key="4">
    <source>
        <dbReference type="Google" id="ProtNLM"/>
    </source>
</evidence>
<dbReference type="EMBL" id="LSBJ02000006">
    <property type="protein sequence ID" value="OAQ62958.1"/>
    <property type="molecule type" value="Genomic_DNA"/>
</dbReference>
<dbReference type="Proteomes" id="UP000078397">
    <property type="component" value="Unassembled WGS sequence"/>
</dbReference>
<sequence>MKTTLVRGIAGVAALVAGLPAVQASWQEYEAQNRTPASCPDYTDYSQKPHEPYSKGPLKLPFMRPSEECRTFKSPAVEKVISDMKSRIKNPDLARLFENTFPSTLDTTVKYFDPKVNLAFIVTGDITAQWLRDTGNQFAHLYKLLPQDKNLKALVKAVINTESRYIYQYPYCGSFQPPPESGLKPTVNDYATKVTVNPPVDNQTVFECKYELDSLAGFLKISRSYYQNTKDASFINDNWEKAMNKILQTIDEQSQGSWSKDWEFVSYFNWTGTAGSLSPPVPNGGNGEPKLANGLVGSSHRPSDDLCVFNYITSDNAMLAVELGHIADVLDSAHKLKQISKSARRYAASVRKAVLQHTKTPNGIFAYETNGYGGQYIMDDANVPSLVSLPYLGFLSRNDRTYKKTKEAMFSRANPYFAVGKKFQGIGGPHVNATYPWPMSQVSGIFGADDDQEIKDRLALILENTSGLGLIHESVHIYNASDFTRPWFAWANSYFAEMVLDLAERKPGLIFKDNKPYVIGK</sequence>
<gene>
    <name evidence="2" type="ORF">VFPPC_14499</name>
</gene>
<dbReference type="Gene3D" id="1.50.10.10">
    <property type="match status" value="1"/>
</dbReference>
<accession>A0A179FC05</accession>
<dbReference type="AlphaFoldDB" id="A0A179FC05"/>
<protein>
    <recommendedName>
        <fullName evidence="4">DUF1237 domain-containing protein</fullName>
    </recommendedName>
</protein>
<dbReference type="SUPFAM" id="SSF48208">
    <property type="entry name" value="Six-hairpin glycosidases"/>
    <property type="match status" value="1"/>
</dbReference>
<feature type="signal peptide" evidence="1">
    <location>
        <begin position="1"/>
        <end position="24"/>
    </location>
</feature>
<dbReference type="RefSeq" id="XP_018140538.1">
    <property type="nucleotide sequence ID" value="XM_018292267.1"/>
</dbReference>
<keyword evidence="1" id="KW-0732">Signal</keyword>
<dbReference type="GeneID" id="28856261"/>